<keyword evidence="2 10" id="KW-0963">Cytoplasm</keyword>
<feature type="binding site" evidence="10">
    <location>
        <position position="9"/>
    </location>
    <ligand>
        <name>Mg(2+)</name>
        <dbReference type="ChEBI" id="CHEBI:18420"/>
    </ligand>
</feature>
<dbReference type="InterPro" id="IPR005954">
    <property type="entry name" value="HisB_N"/>
</dbReference>
<dbReference type="NCBIfam" id="NF003937">
    <property type="entry name" value="PRK05446.1"/>
    <property type="match status" value="1"/>
</dbReference>
<dbReference type="HAMAP" id="MF_00076">
    <property type="entry name" value="HisB"/>
    <property type="match status" value="1"/>
</dbReference>
<dbReference type="Pfam" id="PF00475">
    <property type="entry name" value="IGPD"/>
    <property type="match status" value="1"/>
</dbReference>
<dbReference type="PANTHER" id="PTHR23133:SF2">
    <property type="entry name" value="IMIDAZOLEGLYCEROL-PHOSPHATE DEHYDRATASE"/>
    <property type="match status" value="1"/>
</dbReference>
<keyword evidence="4 10" id="KW-0479">Metal-binding</keyword>
<comment type="catalytic activity">
    <reaction evidence="10">
        <text>D-erythro-1-(imidazol-4-yl)glycerol 3-phosphate = 3-(imidazol-4-yl)-2-oxopropyl phosphate + H2O</text>
        <dbReference type="Rhea" id="RHEA:11040"/>
        <dbReference type="ChEBI" id="CHEBI:15377"/>
        <dbReference type="ChEBI" id="CHEBI:57766"/>
        <dbReference type="ChEBI" id="CHEBI:58278"/>
        <dbReference type="EC" id="4.2.1.19"/>
    </reaction>
</comment>
<keyword evidence="3 10" id="KW-0028">Amino-acid biosynthesis</keyword>
<dbReference type="PANTHER" id="PTHR23133">
    <property type="entry name" value="IMIDAZOLEGLYCEROL-PHOSPHATE DEHYDRATASE HIS7"/>
    <property type="match status" value="1"/>
</dbReference>
<comment type="pathway">
    <text evidence="1 10">Amino-acid biosynthesis; L-histidine biosynthesis; L-histidine from 5-phospho-alpha-D-ribose 1-diphosphate: step 6/9.</text>
</comment>
<dbReference type="NCBIfam" id="NF002111">
    <property type="entry name" value="PRK00951.2-1"/>
    <property type="match status" value="1"/>
</dbReference>
<keyword evidence="9 10" id="KW-0511">Multifunctional enzyme</keyword>
<feature type="region of interest" description="Imidazoleglycerol-phosphate dehydratase" evidence="10">
    <location>
        <begin position="188"/>
        <end position="378"/>
    </location>
</feature>
<dbReference type="PROSITE" id="PS00955">
    <property type="entry name" value="IGP_DEHYDRATASE_2"/>
    <property type="match status" value="1"/>
</dbReference>
<dbReference type="InterPro" id="IPR020568">
    <property type="entry name" value="Ribosomal_Su5_D2-typ_SF"/>
</dbReference>
<dbReference type="InterPro" id="IPR038494">
    <property type="entry name" value="IGPD_sf"/>
</dbReference>
<dbReference type="Proteomes" id="UP000664807">
    <property type="component" value="Unassembled WGS sequence"/>
</dbReference>
<keyword evidence="12" id="KW-1185">Reference proteome</keyword>
<comment type="cofactor">
    <cofactor evidence="10">
        <name>Mg(2+)</name>
        <dbReference type="ChEBI" id="CHEBI:18420"/>
    </cofactor>
</comment>
<evidence type="ECO:0000256" key="7">
    <source>
        <dbReference type="ARBA" id="ARBA00023102"/>
    </source>
</evidence>
<sequence>MGKKVLFIDRDGTIIKETADEQIDTFEKMVFYPKAFTYLGKIAKELDYELVMITNQDGLGTDIFPEDTFWPIQNFIIKSFENEGVVFDNVFIDRTFPKDNADTRKPGTGMLTTYFSEEYDLENSFVIGDRLTDVELAKNLGAKGIFINDETHLGTGEITVKREELDDYIALESSDWQKIYEFLKLENRLAQISRKTNETDIQIKINLDGTGKSDINTGLAFFDHMLDQLARHGQMDLDIKVDGDLEVDEHHTIEDTAIALGELFSKALGNKLGIERYGFALPMDDCLAQVAIDFGGRNWLVWDTEFKREKVGDMPTEMFMHFFKSFTDGAKANLNIKAEGTNEHHKIEAIFKAFAKAIKMAVKRDAEKMVLPSTKGML</sequence>
<evidence type="ECO:0000256" key="10">
    <source>
        <dbReference type="HAMAP-Rule" id="MF_01022"/>
    </source>
</evidence>
<gene>
    <name evidence="10 11" type="primary">hisB</name>
    <name evidence="11" type="ORF">J0654_04650</name>
</gene>
<feature type="active site" description="Nucleophile" evidence="10">
    <location>
        <position position="9"/>
    </location>
</feature>
<evidence type="ECO:0000256" key="3">
    <source>
        <dbReference type="ARBA" id="ARBA00022605"/>
    </source>
</evidence>
<feature type="active site" description="Proton donor" evidence="10">
    <location>
        <position position="11"/>
    </location>
</feature>
<evidence type="ECO:0000256" key="1">
    <source>
        <dbReference type="ARBA" id="ARBA00005047"/>
    </source>
</evidence>
<evidence type="ECO:0000256" key="6">
    <source>
        <dbReference type="ARBA" id="ARBA00022842"/>
    </source>
</evidence>
<dbReference type="HAMAP" id="MF_01022">
    <property type="entry name" value="Bifunc_HisB"/>
    <property type="match status" value="1"/>
</dbReference>
<accession>A0ABS3FCN4</accession>
<dbReference type="InterPro" id="IPR000807">
    <property type="entry name" value="ImidazoleglycerolP_deHydtase"/>
</dbReference>
<dbReference type="Gene3D" id="3.40.50.1000">
    <property type="entry name" value="HAD superfamily/HAD-like"/>
    <property type="match status" value="1"/>
</dbReference>
<dbReference type="GO" id="GO:0004401">
    <property type="term" value="F:histidinol-phosphatase activity"/>
    <property type="evidence" value="ECO:0007669"/>
    <property type="project" value="UniProtKB-EC"/>
</dbReference>
<dbReference type="EC" id="3.1.3.15" evidence="10"/>
<evidence type="ECO:0000256" key="8">
    <source>
        <dbReference type="ARBA" id="ARBA00023239"/>
    </source>
</evidence>
<dbReference type="InterPro" id="IPR006543">
    <property type="entry name" value="Histidinol-phos"/>
</dbReference>
<name>A0ABS3FCN4_9FLAO</name>
<comment type="caution">
    <text evidence="11">The sequence shown here is derived from an EMBL/GenBank/DDBJ whole genome shotgun (WGS) entry which is preliminary data.</text>
</comment>
<comment type="pathway">
    <text evidence="10">Amino-acid biosynthesis; L-histidine biosynthesis; L-histidine from 5-phospho-alpha-D-ribose 1-diphosphate: step 8/9.</text>
</comment>
<keyword evidence="8 10" id="KW-0456">Lyase</keyword>
<dbReference type="Pfam" id="PF13242">
    <property type="entry name" value="Hydrolase_like"/>
    <property type="match status" value="1"/>
</dbReference>
<dbReference type="GO" id="GO:0004424">
    <property type="term" value="F:imidazoleglycerol-phosphate dehydratase activity"/>
    <property type="evidence" value="ECO:0007669"/>
    <property type="project" value="UniProtKB-EC"/>
</dbReference>
<evidence type="ECO:0000313" key="11">
    <source>
        <dbReference type="EMBL" id="MBO0340920.1"/>
    </source>
</evidence>
<keyword evidence="6 10" id="KW-0460">Magnesium</keyword>
<dbReference type="InterPro" id="IPR023214">
    <property type="entry name" value="HAD_sf"/>
</dbReference>
<dbReference type="NCBIfam" id="NF002114">
    <property type="entry name" value="PRK00951.2-4"/>
    <property type="match status" value="1"/>
</dbReference>
<comment type="caution">
    <text evidence="10">Lacks conserved residue(s) required for the propagation of feature annotation.</text>
</comment>
<dbReference type="EC" id="4.2.1.19" evidence="10"/>
<dbReference type="InterPro" id="IPR020566">
    <property type="entry name" value="His_synth_bifunc_HisB"/>
</dbReference>
<dbReference type="InterPro" id="IPR020565">
    <property type="entry name" value="ImidazoleglycerP_deHydtase_CS"/>
</dbReference>
<dbReference type="PROSITE" id="PS00954">
    <property type="entry name" value="IGP_DEHYDRATASE_1"/>
    <property type="match status" value="1"/>
</dbReference>
<evidence type="ECO:0000313" key="12">
    <source>
        <dbReference type="Proteomes" id="UP000664807"/>
    </source>
</evidence>
<dbReference type="EMBL" id="JAFLNM010000001">
    <property type="protein sequence ID" value="MBO0340920.1"/>
    <property type="molecule type" value="Genomic_DNA"/>
</dbReference>
<dbReference type="RefSeq" id="WP_207026489.1">
    <property type="nucleotide sequence ID" value="NZ_JAFLNM010000001.1"/>
</dbReference>
<comment type="catalytic activity">
    <reaction evidence="10">
        <text>L-histidinol phosphate + H2O = L-histidinol + phosphate</text>
        <dbReference type="Rhea" id="RHEA:14465"/>
        <dbReference type="ChEBI" id="CHEBI:15377"/>
        <dbReference type="ChEBI" id="CHEBI:43474"/>
        <dbReference type="ChEBI" id="CHEBI:57699"/>
        <dbReference type="ChEBI" id="CHEBI:57980"/>
        <dbReference type="EC" id="3.1.3.15"/>
    </reaction>
</comment>
<dbReference type="NCBIfam" id="TIGR01662">
    <property type="entry name" value="HAD-SF-IIIA"/>
    <property type="match status" value="1"/>
</dbReference>
<keyword evidence="5 10" id="KW-0378">Hydrolase</keyword>
<dbReference type="CDD" id="cd07914">
    <property type="entry name" value="IGPD"/>
    <property type="match status" value="1"/>
</dbReference>
<dbReference type="SUPFAM" id="SSF56784">
    <property type="entry name" value="HAD-like"/>
    <property type="match status" value="1"/>
</dbReference>
<dbReference type="InterPro" id="IPR006549">
    <property type="entry name" value="HAD-SF_hydro_IIIA"/>
</dbReference>
<dbReference type="NCBIfam" id="TIGR01261">
    <property type="entry name" value="hisB_Nterm"/>
    <property type="match status" value="1"/>
</dbReference>
<comment type="similarity">
    <text evidence="10">In the C-terminal section; belongs to the imidazoleglycerol-phosphate dehydratase family.</text>
</comment>
<reference evidence="11 12" key="1">
    <citation type="submission" date="2021-03" db="EMBL/GenBank/DDBJ databases">
        <title>Muricauda lutimaris sp. nov. and Muricauda ruestringensis sp. nov, two marine members of the Flavobacteriaceae isolated from deep sea sediments of Western Pacific.</title>
        <authorList>
            <person name="Zhao S."/>
            <person name="Liu R."/>
        </authorList>
    </citation>
    <scope>NUCLEOTIDE SEQUENCE [LARGE SCALE GENOMIC DNA]</scope>
    <source>
        <strain evidence="11 12">BC31-3-A3</strain>
    </source>
</reference>
<evidence type="ECO:0000256" key="5">
    <source>
        <dbReference type="ARBA" id="ARBA00022801"/>
    </source>
</evidence>
<comment type="subcellular location">
    <subcellularLocation>
        <location evidence="10">Cytoplasm</location>
    </subcellularLocation>
</comment>
<dbReference type="SUPFAM" id="SSF54211">
    <property type="entry name" value="Ribosomal protein S5 domain 2-like"/>
    <property type="match status" value="2"/>
</dbReference>
<dbReference type="Gene3D" id="3.30.230.40">
    <property type="entry name" value="Imidazole glycerol phosphate dehydratase, domain 1"/>
    <property type="match status" value="2"/>
</dbReference>
<evidence type="ECO:0000256" key="2">
    <source>
        <dbReference type="ARBA" id="ARBA00022490"/>
    </source>
</evidence>
<protein>
    <recommendedName>
        <fullName evidence="10">Histidine biosynthesis bifunctional protein HisB</fullName>
    </recommendedName>
    <domain>
        <recommendedName>
            <fullName evidence="10">Histidinol-phosphatase</fullName>
            <ecNumber evidence="10">3.1.3.15</ecNumber>
        </recommendedName>
    </domain>
    <domain>
        <recommendedName>
            <fullName evidence="10">Imidazoleglycerol-phosphate dehydratase</fullName>
            <shortName evidence="10">IGPD</shortName>
            <ecNumber evidence="10">4.2.1.19</ecNumber>
        </recommendedName>
    </domain>
</protein>
<evidence type="ECO:0000256" key="4">
    <source>
        <dbReference type="ARBA" id="ARBA00022723"/>
    </source>
</evidence>
<keyword evidence="7 10" id="KW-0368">Histidine biosynthesis</keyword>
<dbReference type="NCBIfam" id="TIGR01656">
    <property type="entry name" value="Histidinol-ppas"/>
    <property type="match status" value="1"/>
</dbReference>
<comment type="similarity">
    <text evidence="10">In the N-terminal section; belongs to the histidinol-phosphatase family.</text>
</comment>
<feature type="binding site" evidence="10">
    <location>
        <position position="129"/>
    </location>
    <ligand>
        <name>Mg(2+)</name>
        <dbReference type="ChEBI" id="CHEBI:18420"/>
    </ligand>
</feature>
<organism evidence="11 12">
    <name type="scientific">Flagellimonas profundi</name>
    <dbReference type="NCBI Taxonomy" id="2915620"/>
    <lineage>
        <taxon>Bacteria</taxon>
        <taxon>Pseudomonadati</taxon>
        <taxon>Bacteroidota</taxon>
        <taxon>Flavobacteriia</taxon>
        <taxon>Flavobacteriales</taxon>
        <taxon>Flavobacteriaceae</taxon>
        <taxon>Flagellimonas</taxon>
    </lineage>
</organism>
<feature type="binding site" evidence="10">
    <location>
        <position position="11"/>
    </location>
    <ligand>
        <name>Mg(2+)</name>
        <dbReference type="ChEBI" id="CHEBI:18420"/>
    </ligand>
</feature>
<evidence type="ECO:0000256" key="9">
    <source>
        <dbReference type="ARBA" id="ARBA00023268"/>
    </source>
</evidence>
<feature type="region of interest" description="Histidinol-phosphatase" evidence="10">
    <location>
        <begin position="1"/>
        <end position="187"/>
    </location>
</feature>
<proteinExistence type="inferred from homology"/>
<dbReference type="InterPro" id="IPR036412">
    <property type="entry name" value="HAD-like_sf"/>
</dbReference>